<evidence type="ECO:0000259" key="1">
    <source>
        <dbReference type="Pfam" id="PF08348"/>
    </source>
</evidence>
<name>A0A845QHU4_9FIRM</name>
<dbReference type="PANTHER" id="PTHR35568">
    <property type="entry name" value="TRANSCRIPTIONAL REGULATOR DAUR"/>
    <property type="match status" value="1"/>
</dbReference>
<sequence>MSQNKENKQTKEQILDFMTRTAEGLAQMFGHSCETLIHDMSIPGHPIIAIYNGHVSGRSVGSTADIFGDDIMAEGHLQTVGTRTAQAEDTDTAPYHFKPETDIINSLAITKNGRYIKSTTFNYVGEDYHYALGINFDYTSLGSAMSTLEGLVAIGSDLNDAIKDSSNNQLEEIFKDCLSIVGKTPQAMKKNDRLQLIALLIQRNAFSFQKSITYVAEQLNVSRYTIYKYCHEVEESLK</sequence>
<evidence type="ECO:0000259" key="2">
    <source>
        <dbReference type="Pfam" id="PF13309"/>
    </source>
</evidence>
<dbReference type="Pfam" id="PF08348">
    <property type="entry name" value="PAS_6"/>
    <property type="match status" value="1"/>
</dbReference>
<evidence type="ECO:0000313" key="4">
    <source>
        <dbReference type="Proteomes" id="UP000446866"/>
    </source>
</evidence>
<dbReference type="InterPro" id="IPR013559">
    <property type="entry name" value="YheO"/>
</dbReference>
<organism evidence="3 4">
    <name type="scientific">Anaerotruncus colihominis</name>
    <dbReference type="NCBI Taxonomy" id="169435"/>
    <lineage>
        <taxon>Bacteria</taxon>
        <taxon>Bacillati</taxon>
        <taxon>Bacillota</taxon>
        <taxon>Clostridia</taxon>
        <taxon>Eubacteriales</taxon>
        <taxon>Oscillospiraceae</taxon>
        <taxon>Anaerotruncus</taxon>
    </lineage>
</organism>
<reference evidence="3 4" key="1">
    <citation type="submission" date="2018-08" db="EMBL/GenBank/DDBJ databases">
        <title>Murine metabolic-syndrome-specific gut microbial biobank.</title>
        <authorList>
            <person name="Liu C."/>
        </authorList>
    </citation>
    <scope>NUCLEOTIDE SEQUENCE [LARGE SCALE GENOMIC DNA]</scope>
    <source>
        <strain evidence="3 4">28</strain>
    </source>
</reference>
<keyword evidence="4" id="KW-1185">Reference proteome</keyword>
<proteinExistence type="predicted"/>
<feature type="domain" description="Transcriptional regulator DauR-like HTH" evidence="2">
    <location>
        <begin position="170"/>
        <end position="229"/>
    </location>
</feature>
<dbReference type="PANTHER" id="PTHR35568:SF1">
    <property type="entry name" value="TRANSCRIPTIONAL REGULATOR DAUR"/>
    <property type="match status" value="1"/>
</dbReference>
<accession>A0A845QHU4</accession>
<dbReference type="InterPro" id="IPR039446">
    <property type="entry name" value="DauR-like"/>
</dbReference>
<dbReference type="AlphaFoldDB" id="A0A845QHU4"/>
<feature type="domain" description="YheO-like" evidence="1">
    <location>
        <begin position="15"/>
        <end position="144"/>
    </location>
</feature>
<dbReference type="Proteomes" id="UP000446866">
    <property type="component" value="Unassembled WGS sequence"/>
</dbReference>
<dbReference type="Pfam" id="PF13309">
    <property type="entry name" value="HTH_22"/>
    <property type="match status" value="1"/>
</dbReference>
<evidence type="ECO:0000313" key="3">
    <source>
        <dbReference type="EMBL" id="NBH60485.1"/>
    </source>
</evidence>
<dbReference type="EMBL" id="QXWK01000002">
    <property type="protein sequence ID" value="NBH60485.1"/>
    <property type="molecule type" value="Genomic_DNA"/>
</dbReference>
<comment type="caution">
    <text evidence="3">The sequence shown here is derived from an EMBL/GenBank/DDBJ whole genome shotgun (WGS) entry which is preliminary data.</text>
</comment>
<gene>
    <name evidence="3" type="ORF">D0435_02195</name>
</gene>
<dbReference type="RefSeq" id="WP_160200786.1">
    <property type="nucleotide sequence ID" value="NZ_QXWK01000002.1"/>
</dbReference>
<protein>
    <submittedName>
        <fullName evidence="3">Transcriptional regulator</fullName>
    </submittedName>
</protein>
<dbReference type="InterPro" id="IPR039445">
    <property type="entry name" value="DauR-like_HTH"/>
</dbReference>